<evidence type="ECO:0000256" key="1">
    <source>
        <dbReference type="ARBA" id="ARBA00040106"/>
    </source>
</evidence>
<evidence type="ECO:0000256" key="6">
    <source>
        <dbReference type="SAM" id="Phobius"/>
    </source>
</evidence>
<accession>A0ABD0XH49</accession>
<dbReference type="PROSITE" id="PS50835">
    <property type="entry name" value="IG_LIKE"/>
    <property type="match status" value="6"/>
</dbReference>
<dbReference type="Pfam" id="PF13927">
    <property type="entry name" value="Ig_3"/>
    <property type="match status" value="1"/>
</dbReference>
<feature type="domain" description="Ig-like" evidence="7">
    <location>
        <begin position="355"/>
        <end position="438"/>
    </location>
</feature>
<protein>
    <recommendedName>
        <fullName evidence="1">B-cell receptor CD22</fullName>
    </recommendedName>
    <alternativeName>
        <fullName evidence="2">Sialic acid-binding Ig-like lectin 2</fullName>
    </alternativeName>
</protein>
<dbReference type="PANTHER" id="PTHR46013:SF4">
    <property type="entry name" value="B-CELL RECEPTOR CD22-RELATED"/>
    <property type="match status" value="1"/>
</dbReference>
<dbReference type="InterPro" id="IPR056386">
    <property type="entry name" value="Ig_CD22"/>
</dbReference>
<dbReference type="InterPro" id="IPR036179">
    <property type="entry name" value="Ig-like_dom_sf"/>
</dbReference>
<feature type="domain" description="Ig-like" evidence="7">
    <location>
        <begin position="540"/>
        <end position="637"/>
    </location>
</feature>
<evidence type="ECO:0000256" key="2">
    <source>
        <dbReference type="ARBA" id="ARBA00041781"/>
    </source>
</evidence>
<keyword evidence="6" id="KW-0472">Membrane</keyword>
<dbReference type="Pfam" id="PF13895">
    <property type="entry name" value="Ig_2"/>
    <property type="match status" value="3"/>
</dbReference>
<dbReference type="InterPro" id="IPR003598">
    <property type="entry name" value="Ig_sub2"/>
</dbReference>
<evidence type="ECO:0000313" key="9">
    <source>
        <dbReference type="Proteomes" id="UP001557470"/>
    </source>
</evidence>
<evidence type="ECO:0000256" key="3">
    <source>
        <dbReference type="ARBA" id="ARBA00045430"/>
    </source>
</evidence>
<dbReference type="PANTHER" id="PTHR46013">
    <property type="entry name" value="VASCULAR CELL ADHESION MOLECULE 1"/>
    <property type="match status" value="1"/>
</dbReference>
<evidence type="ECO:0000256" key="4">
    <source>
        <dbReference type="ARBA" id="ARBA00046458"/>
    </source>
</evidence>
<feature type="domain" description="Ig-like" evidence="7">
    <location>
        <begin position="640"/>
        <end position="725"/>
    </location>
</feature>
<keyword evidence="6" id="KW-0812">Transmembrane</keyword>
<keyword evidence="6" id="KW-1133">Transmembrane helix</keyword>
<reference evidence="8 9" key="1">
    <citation type="submission" date="2024-06" db="EMBL/GenBank/DDBJ databases">
        <authorList>
            <person name="Pan Q."/>
            <person name="Wen M."/>
            <person name="Jouanno E."/>
            <person name="Zahm M."/>
            <person name="Klopp C."/>
            <person name="Cabau C."/>
            <person name="Louis A."/>
            <person name="Berthelot C."/>
            <person name="Parey E."/>
            <person name="Roest Crollius H."/>
            <person name="Montfort J."/>
            <person name="Robinson-Rechavi M."/>
            <person name="Bouchez O."/>
            <person name="Lampietro C."/>
            <person name="Lopez Roques C."/>
            <person name="Donnadieu C."/>
            <person name="Postlethwait J."/>
            <person name="Bobe J."/>
            <person name="Verreycken H."/>
            <person name="Guiguen Y."/>
        </authorList>
    </citation>
    <scope>NUCLEOTIDE SEQUENCE [LARGE SCALE GENOMIC DNA]</scope>
    <source>
        <strain evidence="8">Up_M1</strain>
        <tissue evidence="8">Testis</tissue>
    </source>
</reference>
<dbReference type="AlphaFoldDB" id="A0ABD0XH49"/>
<evidence type="ECO:0000259" key="7">
    <source>
        <dbReference type="PROSITE" id="PS50835"/>
    </source>
</evidence>
<feature type="domain" description="Ig-like" evidence="7">
    <location>
        <begin position="730"/>
        <end position="812"/>
    </location>
</feature>
<feature type="transmembrane region" description="Helical" evidence="6">
    <location>
        <begin position="29"/>
        <end position="48"/>
    </location>
</feature>
<dbReference type="SMART" id="SM00409">
    <property type="entry name" value="IG"/>
    <property type="match status" value="6"/>
</dbReference>
<dbReference type="Proteomes" id="UP001557470">
    <property type="component" value="Unassembled WGS sequence"/>
</dbReference>
<dbReference type="EMBL" id="JAGEUA010000004">
    <property type="protein sequence ID" value="KAL0984793.1"/>
    <property type="molecule type" value="Genomic_DNA"/>
</dbReference>
<comment type="function">
    <text evidence="3">Most highly expressed siglec (sialic acid-binding immunoglobulin-like lectin) on B-cells that plays a role in various aspects of B-cell biology including differentiation, antigen presentation, and trafficking to bone marrow. Binds to alpha 2,6-linked sialic acid residues of surface molecules such as CD22 itself, CD45 and IgM in a cis configuration. Can also bind to ligands on other cells as an adhesion molecule in a trans configuration. Acts as an inhibitory coreceptor on the surface of B-cells and inhibits B-cell receptor induced signaling, characterized by inhibition of the calcium mobilization and cellular activation. Mechanistically, the immunoreceptor tyrosine-based inhibitory motif domain is phosphorylated by the Src kinase LYN, which in turn leads to the recruitment of the protein tyrosine phosphatase 1/PTPN6, leading to the negative regulation of BCR signaling. If this negative signaling from is of sufficient strength, apoptosis of the B-cell can be induced.</text>
</comment>
<feature type="domain" description="Ig-like" evidence="7">
    <location>
        <begin position="443"/>
        <end position="532"/>
    </location>
</feature>
<proteinExistence type="predicted"/>
<gene>
    <name evidence="8" type="ORF">UPYG_G00146990</name>
</gene>
<keyword evidence="9" id="KW-1185">Reference proteome</keyword>
<name>A0ABD0XH49_UMBPY</name>
<dbReference type="CDD" id="cd00096">
    <property type="entry name" value="Ig"/>
    <property type="match status" value="2"/>
</dbReference>
<comment type="caution">
    <text evidence="8">The sequence shown here is derived from an EMBL/GenBank/DDBJ whole genome shotgun (WGS) entry which is preliminary data.</text>
</comment>
<dbReference type="Pfam" id="PF24518">
    <property type="entry name" value="Ig_CD22"/>
    <property type="match status" value="1"/>
</dbReference>
<dbReference type="Gene3D" id="2.60.40.10">
    <property type="entry name" value="Immunoglobulins"/>
    <property type="match status" value="8"/>
</dbReference>
<comment type="subunit">
    <text evidence="4">Predominantly monomer of isoform CD22-beta. Also found as heterodimer of isoform CD22-beta and a shorter isoform. Interacts with PTPN6/SHP-1, LYN, SYK, PIK3R1/PIK3R2 and PLCG1 upon phosphorylation. Interacts with GRB2, INPP5D and SHC1 upon phosphorylation. May form a complex with INPP5D/SHIP, GRB2 and SHC1.</text>
</comment>
<dbReference type="SMART" id="SM00408">
    <property type="entry name" value="IGc2"/>
    <property type="match status" value="4"/>
</dbReference>
<dbReference type="InterPro" id="IPR007110">
    <property type="entry name" value="Ig-like_dom"/>
</dbReference>
<feature type="region of interest" description="Disordered" evidence="5">
    <location>
        <begin position="931"/>
        <end position="957"/>
    </location>
</feature>
<evidence type="ECO:0000256" key="5">
    <source>
        <dbReference type="SAM" id="MobiDB-lite"/>
    </source>
</evidence>
<organism evidence="8 9">
    <name type="scientific">Umbra pygmaea</name>
    <name type="common">Eastern mudminnow</name>
    <dbReference type="NCBI Taxonomy" id="75934"/>
    <lineage>
        <taxon>Eukaryota</taxon>
        <taxon>Metazoa</taxon>
        <taxon>Chordata</taxon>
        <taxon>Craniata</taxon>
        <taxon>Vertebrata</taxon>
        <taxon>Euteleostomi</taxon>
        <taxon>Actinopterygii</taxon>
        <taxon>Neopterygii</taxon>
        <taxon>Teleostei</taxon>
        <taxon>Protacanthopterygii</taxon>
        <taxon>Esociformes</taxon>
        <taxon>Umbridae</taxon>
        <taxon>Umbra</taxon>
    </lineage>
</organism>
<dbReference type="SUPFAM" id="SSF48726">
    <property type="entry name" value="Immunoglobulin"/>
    <property type="match status" value="7"/>
</dbReference>
<feature type="transmembrane region" description="Helical" evidence="6">
    <location>
        <begin position="818"/>
        <end position="840"/>
    </location>
</feature>
<evidence type="ECO:0000313" key="8">
    <source>
        <dbReference type="EMBL" id="KAL0984793.1"/>
    </source>
</evidence>
<sequence>MTWCNHYHSESLLRCQLLNMVFNGRVSRIPYLVVLFVLLCVFFCNKVHPFTITKEHLTAKEGSCVKIECTKTRFLTGNKNKQEQWFWIKNPQWDAEKKSFNGIMIVSKNGTNQTLAPEYADRVKYTGSWNLTEAFNGESCSLVINNLKKTDSGIYKFRYQEPEQWITEPGLNITVEDEPCRVSVEDPPLFKEADNVTIKCSTSPSCGSYPEITGFRQTLKPSNIDKDKKKSSEVRFQASWQDDGRVLSCQPQGNKDECMIRSIKLKVEYAPKETKGVLSSSDIKEGDNVILTCSSRGHPNATHDWYKDSKNINEEAELRIKSIQPNNSGSYQCKATNRHGTDKSDVVIVDVKYVPKGVNLTADKSQYKEGQDLKFTCKVKDANPDVHSYTWYKGKKQLGKFQESTYRLFNLQPENSGSYYCEGINVVGQKKSSEYQLNVQYVPRNTLISGDNQLKMGSLWSLTCNTKAFPAPNGFTWYHRRGEQSPWRLLSNAVDKQPFERKPVTLADDGCYMCSATNDLGTGQNSSQSCIHVLYGPTQPVLSMARTAQEGHLLNIECEVQSFPASYLTLWITLRSVCNLSTLSSPSQPQQVMGCLSPSTNTLQCSFNITLFNNGVYTCKARNSEGENSTNQELEITYSPREVMALAQPDTILHENRQLSFTCKACSNPPVTAYTWVHTMEGDSRTVGHVQSFTVTSITPSQRGNYSCTAQNSLGTGKSQQVEVKVKYAPKHTEVIHNMTTTWQSNGLNPVALACHSHSYPPVHSYKWFRSVEGRDIFVTEDQNITVQPDMPGTYYCVATNTLGGKESNRVELFLRRVLYRVLFSLMVIIVLLIPTFLLYKHKKKKSIQQGTSSKLACCAHLAFLGWRSGTTENLVNDPQASSRDELWSDRLYQPEPLPQSQCAQPTRTLYPDSTSPSGINTVYCVLNAPGEQQGHSPSQRLRTKGGHKGHSQDDVDTYSMVKPKGQEMSHLGKTDKGKECEIYAKVVKPKLKEKNNKQDVYENISGACAPILNTERESSEDDMDVEINYSDVKFTAKPGHQNVYGSNHHHNKASHNNSSSSDDEVYKIQYSDVKI</sequence>
<feature type="domain" description="Ig-like" evidence="7">
    <location>
        <begin position="271"/>
        <end position="349"/>
    </location>
</feature>
<dbReference type="InterPro" id="IPR013783">
    <property type="entry name" value="Ig-like_fold"/>
</dbReference>
<feature type="region of interest" description="Disordered" evidence="5">
    <location>
        <begin position="1039"/>
        <end position="1066"/>
    </location>
</feature>
<dbReference type="InterPro" id="IPR003599">
    <property type="entry name" value="Ig_sub"/>
</dbReference>